<accession>A0A8D8D3F6</accession>
<dbReference type="EMBL" id="HBUE01254508">
    <property type="protein sequence ID" value="CAG6555723.1"/>
    <property type="molecule type" value="Transcribed_RNA"/>
</dbReference>
<dbReference type="EMBL" id="HBUE01149537">
    <property type="protein sequence ID" value="CAG6504449.1"/>
    <property type="molecule type" value="Transcribed_RNA"/>
</dbReference>
<dbReference type="EMBL" id="HBUE01254505">
    <property type="protein sequence ID" value="CAG6555719.1"/>
    <property type="molecule type" value="Transcribed_RNA"/>
</dbReference>
<dbReference type="EMBL" id="HBUE01254509">
    <property type="protein sequence ID" value="CAG6555725.1"/>
    <property type="molecule type" value="Transcribed_RNA"/>
</dbReference>
<dbReference type="EMBL" id="HBUE01254510">
    <property type="protein sequence ID" value="CAG6555727.1"/>
    <property type="molecule type" value="Transcribed_RNA"/>
</dbReference>
<dbReference type="EMBL" id="HBUE01149538">
    <property type="protein sequence ID" value="CAG6504451.1"/>
    <property type="molecule type" value="Transcribed_RNA"/>
</dbReference>
<organism evidence="1">
    <name type="scientific">Culex pipiens</name>
    <name type="common">House mosquito</name>
    <dbReference type="NCBI Taxonomy" id="7175"/>
    <lineage>
        <taxon>Eukaryota</taxon>
        <taxon>Metazoa</taxon>
        <taxon>Ecdysozoa</taxon>
        <taxon>Arthropoda</taxon>
        <taxon>Hexapoda</taxon>
        <taxon>Insecta</taxon>
        <taxon>Pterygota</taxon>
        <taxon>Neoptera</taxon>
        <taxon>Endopterygota</taxon>
        <taxon>Diptera</taxon>
        <taxon>Nematocera</taxon>
        <taxon>Culicoidea</taxon>
        <taxon>Culicidae</taxon>
        <taxon>Culicinae</taxon>
        <taxon>Culicini</taxon>
        <taxon>Culex</taxon>
        <taxon>Culex</taxon>
    </lineage>
</organism>
<sequence>MSKSFFHFQLEQIELRKSRTQLIKLQQGSIISKNTALVSRLKCNCKVIGDKHSAPSLELARKSEYRPRPLPRVTTSSKYTYVEKKAHKLSLVGGRRRRRTNVRACAGVMQECDL</sequence>
<protein>
    <submittedName>
        <fullName evidence="1">(northern house mosquito) hypothetical protein</fullName>
    </submittedName>
</protein>
<dbReference type="EMBL" id="HBUE01135160">
    <property type="protein sequence ID" value="CAG6498340.1"/>
    <property type="molecule type" value="Transcribed_RNA"/>
</dbReference>
<dbReference type="AlphaFoldDB" id="A0A8D8D3F6"/>
<dbReference type="EMBL" id="HBUE01149533">
    <property type="protein sequence ID" value="CAG6504443.1"/>
    <property type="molecule type" value="Transcribed_RNA"/>
</dbReference>
<reference evidence="1" key="1">
    <citation type="submission" date="2021-05" db="EMBL/GenBank/DDBJ databases">
        <authorList>
            <person name="Alioto T."/>
            <person name="Alioto T."/>
            <person name="Gomez Garrido J."/>
        </authorList>
    </citation>
    <scope>NUCLEOTIDE SEQUENCE</scope>
</reference>
<name>A0A8D8D3F6_CULPI</name>
<evidence type="ECO:0000313" key="1">
    <source>
        <dbReference type="EMBL" id="CAG6504451.1"/>
    </source>
</evidence>
<proteinExistence type="predicted"/>
<dbReference type="EMBL" id="HBUE01149536">
    <property type="protein sequence ID" value="CAG6504447.1"/>
    <property type="molecule type" value="Transcribed_RNA"/>
</dbReference>